<feature type="transmembrane region" description="Helical" evidence="1">
    <location>
        <begin position="79"/>
        <end position="97"/>
    </location>
</feature>
<dbReference type="Proteomes" id="UP000566995">
    <property type="component" value="Unassembled WGS sequence"/>
</dbReference>
<feature type="transmembrane region" description="Helical" evidence="1">
    <location>
        <begin position="55"/>
        <end position="72"/>
    </location>
</feature>
<proteinExistence type="predicted"/>
<sequence>MKASRIAPDFKQSRTKDLAAMACEVLVDLALGTAFLVVVFAAGLSFKTSLAADRLLPFLILACTVMGMHAMIGFRARSIGTLSFYGFVAGVLMELGLHTFGVVSYLLITGGCICMAIFALCYWFARPQYKNGRKPSYF</sequence>
<keyword evidence="1" id="KW-0812">Transmembrane</keyword>
<keyword evidence="1" id="KW-0472">Membrane</keyword>
<dbReference type="EMBL" id="JACHLI010000032">
    <property type="protein sequence ID" value="MBB4866862.1"/>
    <property type="molecule type" value="Genomic_DNA"/>
</dbReference>
<gene>
    <name evidence="2" type="ORF">HNP46_005769</name>
</gene>
<protein>
    <submittedName>
        <fullName evidence="2">Uncharacterized protein</fullName>
    </submittedName>
</protein>
<evidence type="ECO:0000256" key="1">
    <source>
        <dbReference type="SAM" id="Phobius"/>
    </source>
</evidence>
<comment type="caution">
    <text evidence="2">The sequence shown here is derived from an EMBL/GenBank/DDBJ whole genome shotgun (WGS) entry which is preliminary data.</text>
</comment>
<dbReference type="RefSeq" id="WP_184595786.1">
    <property type="nucleotide sequence ID" value="NZ_JACHLI010000032.1"/>
</dbReference>
<feature type="transmembrane region" description="Helical" evidence="1">
    <location>
        <begin position="21"/>
        <end position="43"/>
    </location>
</feature>
<accession>A0A7W7KQ09</accession>
<evidence type="ECO:0000313" key="2">
    <source>
        <dbReference type="EMBL" id="MBB4866862.1"/>
    </source>
</evidence>
<reference evidence="2 3" key="1">
    <citation type="submission" date="2020-08" db="EMBL/GenBank/DDBJ databases">
        <title>Functional genomics of gut bacteria from endangered species of beetles.</title>
        <authorList>
            <person name="Carlos-Shanley C."/>
        </authorList>
    </citation>
    <scope>NUCLEOTIDE SEQUENCE [LARGE SCALE GENOMIC DNA]</scope>
    <source>
        <strain evidence="2 3">S00179</strain>
    </source>
</reference>
<dbReference type="AlphaFoldDB" id="A0A7W7KQ09"/>
<name>A0A7W7KQ09_PSENT</name>
<evidence type="ECO:0000313" key="3">
    <source>
        <dbReference type="Proteomes" id="UP000566995"/>
    </source>
</evidence>
<feature type="transmembrane region" description="Helical" evidence="1">
    <location>
        <begin position="103"/>
        <end position="125"/>
    </location>
</feature>
<keyword evidence="1" id="KW-1133">Transmembrane helix</keyword>
<organism evidence="2 3">
    <name type="scientific">Pseudomonas nitroreducens</name>
    <dbReference type="NCBI Taxonomy" id="46680"/>
    <lineage>
        <taxon>Bacteria</taxon>
        <taxon>Pseudomonadati</taxon>
        <taxon>Pseudomonadota</taxon>
        <taxon>Gammaproteobacteria</taxon>
        <taxon>Pseudomonadales</taxon>
        <taxon>Pseudomonadaceae</taxon>
        <taxon>Pseudomonas</taxon>
    </lineage>
</organism>